<feature type="chain" id="PRO_5045815494" evidence="5">
    <location>
        <begin position="27"/>
        <end position="546"/>
    </location>
</feature>
<dbReference type="InterPro" id="IPR000914">
    <property type="entry name" value="SBP_5_dom"/>
</dbReference>
<evidence type="ECO:0000256" key="1">
    <source>
        <dbReference type="ARBA" id="ARBA00005695"/>
    </source>
</evidence>
<dbReference type="Pfam" id="PF00496">
    <property type="entry name" value="SBP_bac_5"/>
    <property type="match status" value="1"/>
</dbReference>
<proteinExistence type="inferred from homology"/>
<dbReference type="Gene3D" id="3.90.76.10">
    <property type="entry name" value="Dipeptide-binding Protein, Domain 1"/>
    <property type="match status" value="1"/>
</dbReference>
<dbReference type="PANTHER" id="PTHR30290:SF9">
    <property type="entry name" value="OLIGOPEPTIDE-BINDING PROTEIN APPA"/>
    <property type="match status" value="1"/>
</dbReference>
<dbReference type="InterPro" id="IPR039424">
    <property type="entry name" value="SBP_5"/>
</dbReference>
<dbReference type="PANTHER" id="PTHR30290">
    <property type="entry name" value="PERIPLASMIC BINDING COMPONENT OF ABC TRANSPORTER"/>
    <property type="match status" value="1"/>
</dbReference>
<dbReference type="InterPro" id="IPR030678">
    <property type="entry name" value="Peptide/Ni-bd"/>
</dbReference>
<evidence type="ECO:0000256" key="2">
    <source>
        <dbReference type="ARBA" id="ARBA00022448"/>
    </source>
</evidence>
<name>A0ABX5QIH3_9MICO</name>
<sequence length="546" mass="58055">MGVTRKRALALSTIVTAGALALTACAGARGGEPAASNDGAEWSQTTPEASGNAGTISWGFYYEPATVDPAHSFNYAENQADANMCESLYVLNPDFSSSPSLAEETERPDDTTYVFTIRDGVTFWDGTPLTAEDVAFSLNRNLDPEVASYFSQNYTNVQSVEATGEREVTVKLAQPDVLFEAGLSTAATAIVQQAFTENAGAEFGAPSTGVMCTGPFQFDSWTPGTSLVMTKNENYWNTERAALSDRIEFSFLPEPSTQTNALMTGQLDGMYQVPASSIAQLQASPSGTLYLGESLITFDIIGGAREGAFADPKIRKALSLALDREAIASNVFAGAAEPANTLVSSTAWGYAPEVFEEAAAEIAPAEVDLEAAKALVAEAGSPTDTIVLAYNSGDTSMVQVANEAQSAAEQIGLKLELKPMPSTGYQTIFFDPETQAGVDAWMTIWYANTPEPLDVYSMFIEGASSYNFSGYSNADVNADLTAALSELDETKRAELVVKAQATLVEDVPWIPVVHLANTLYMNDRVTGAPASFIDLYSPWGAQVGTP</sequence>
<reference evidence="7 8" key="1">
    <citation type="submission" date="2019-01" db="EMBL/GenBank/DDBJ databases">
        <title>Leucobacter muris sp. nov. isolated from the nose of a laboratory mouse.</title>
        <authorList>
            <person name="Benga L."/>
            <person name="Sproeer C."/>
            <person name="Schumann P."/>
            <person name="Verbarg S."/>
            <person name="Bunk B."/>
            <person name="Engelhardt E."/>
            <person name="Benten P.M."/>
            <person name="Sager M."/>
        </authorList>
    </citation>
    <scope>NUCLEOTIDE SEQUENCE [LARGE SCALE GENOMIC DNA]</scope>
    <source>
        <strain evidence="7 8">DSM 101948</strain>
    </source>
</reference>
<evidence type="ECO:0000313" key="7">
    <source>
        <dbReference type="EMBL" id="QAB18908.1"/>
    </source>
</evidence>
<evidence type="ECO:0000256" key="3">
    <source>
        <dbReference type="ARBA" id="ARBA00022729"/>
    </source>
</evidence>
<evidence type="ECO:0000256" key="4">
    <source>
        <dbReference type="SAM" id="MobiDB-lite"/>
    </source>
</evidence>
<comment type="similarity">
    <text evidence="1">Belongs to the bacterial solute-binding protein 5 family.</text>
</comment>
<dbReference type="EMBL" id="CP035037">
    <property type="protein sequence ID" value="QAB18908.1"/>
    <property type="molecule type" value="Genomic_DNA"/>
</dbReference>
<dbReference type="Proteomes" id="UP000285768">
    <property type="component" value="Chromosome"/>
</dbReference>
<dbReference type="PROSITE" id="PS51257">
    <property type="entry name" value="PROKAR_LIPOPROTEIN"/>
    <property type="match status" value="1"/>
</dbReference>
<dbReference type="PIRSF" id="PIRSF002741">
    <property type="entry name" value="MppA"/>
    <property type="match status" value="1"/>
</dbReference>
<gene>
    <name evidence="7" type="ORF">Leucomu_14185</name>
</gene>
<protein>
    <submittedName>
        <fullName evidence="7">ABC transporter substrate-binding protein</fullName>
    </submittedName>
</protein>
<evidence type="ECO:0000313" key="8">
    <source>
        <dbReference type="Proteomes" id="UP000285768"/>
    </source>
</evidence>
<dbReference type="SUPFAM" id="SSF53850">
    <property type="entry name" value="Periplasmic binding protein-like II"/>
    <property type="match status" value="1"/>
</dbReference>
<keyword evidence="2" id="KW-0813">Transport</keyword>
<feature type="signal peptide" evidence="5">
    <location>
        <begin position="1"/>
        <end position="26"/>
    </location>
</feature>
<feature type="region of interest" description="Disordered" evidence="4">
    <location>
        <begin position="30"/>
        <end position="50"/>
    </location>
</feature>
<keyword evidence="3 5" id="KW-0732">Signal</keyword>
<dbReference type="RefSeq" id="WP_128387615.1">
    <property type="nucleotide sequence ID" value="NZ_CP035037.1"/>
</dbReference>
<dbReference type="Gene3D" id="3.40.190.10">
    <property type="entry name" value="Periplasmic binding protein-like II"/>
    <property type="match status" value="1"/>
</dbReference>
<evidence type="ECO:0000259" key="6">
    <source>
        <dbReference type="Pfam" id="PF00496"/>
    </source>
</evidence>
<evidence type="ECO:0000256" key="5">
    <source>
        <dbReference type="SAM" id="SignalP"/>
    </source>
</evidence>
<organism evidence="7 8">
    <name type="scientific">Leucobacter muris</name>
    <dbReference type="NCBI Taxonomy" id="1935379"/>
    <lineage>
        <taxon>Bacteria</taxon>
        <taxon>Bacillati</taxon>
        <taxon>Actinomycetota</taxon>
        <taxon>Actinomycetes</taxon>
        <taxon>Micrococcales</taxon>
        <taxon>Microbacteriaceae</taxon>
        <taxon>Leucobacter</taxon>
    </lineage>
</organism>
<dbReference type="CDD" id="cd00995">
    <property type="entry name" value="PBP2_NikA_DppA_OppA_like"/>
    <property type="match status" value="1"/>
</dbReference>
<feature type="domain" description="Solute-binding protein family 5" evidence="6">
    <location>
        <begin position="99"/>
        <end position="463"/>
    </location>
</feature>
<accession>A0ABX5QIH3</accession>
<dbReference type="Gene3D" id="3.10.105.10">
    <property type="entry name" value="Dipeptide-binding Protein, Domain 3"/>
    <property type="match status" value="1"/>
</dbReference>
<keyword evidence="8" id="KW-1185">Reference proteome</keyword>